<keyword evidence="10" id="KW-0769">Symport</keyword>
<keyword evidence="6" id="KW-0109">Calcium transport</keyword>
<feature type="transmembrane region" description="Helical" evidence="17">
    <location>
        <begin position="351"/>
        <end position="368"/>
    </location>
</feature>
<evidence type="ECO:0000256" key="11">
    <source>
        <dbReference type="ARBA" id="ARBA00022958"/>
    </source>
</evidence>
<evidence type="ECO:0000256" key="13">
    <source>
        <dbReference type="ARBA" id="ARBA00023053"/>
    </source>
</evidence>
<keyword evidence="4" id="KW-0050">Antiport</keyword>
<dbReference type="OMA" id="FDISICL"/>
<proteinExistence type="inferred from homology"/>
<keyword evidence="14" id="KW-0406">Ion transport</keyword>
<keyword evidence="12 17" id="KW-1133">Transmembrane helix</keyword>
<dbReference type="InterPro" id="IPR004481">
    <property type="entry name" value="K/Na/Ca-exchanger"/>
</dbReference>
<dbReference type="InterPro" id="IPR044880">
    <property type="entry name" value="NCX_ion-bd_dom_sf"/>
</dbReference>
<keyword evidence="5" id="KW-0633">Potassium transport</keyword>
<evidence type="ECO:0000256" key="10">
    <source>
        <dbReference type="ARBA" id="ARBA00022847"/>
    </source>
</evidence>
<evidence type="ECO:0000256" key="1">
    <source>
        <dbReference type="ARBA" id="ARBA00004141"/>
    </source>
</evidence>
<keyword evidence="11" id="KW-0630">Potassium</keyword>
<gene>
    <name evidence="19" type="ORF">X975_22261</name>
</gene>
<keyword evidence="8" id="KW-0732">Signal</keyword>
<comment type="similarity">
    <text evidence="2">Belongs to the Ca(2+):cation antiporter (CaCA) (TC 2.A.19) family. SLC24A subfamily.</text>
</comment>
<keyword evidence="15 17" id="KW-0472">Membrane</keyword>
<feature type="transmembrane region" description="Helical" evidence="17">
    <location>
        <begin position="131"/>
        <end position="158"/>
    </location>
</feature>
<dbReference type="PANTHER" id="PTHR10846:SF73">
    <property type="entry name" value="SODIUM_CALCIUM EXCHANGER MEMBRANE REGION DOMAIN-CONTAINING PROTEIN"/>
    <property type="match status" value="1"/>
</dbReference>
<feature type="domain" description="Sodium/calcium exchanger membrane region" evidence="18">
    <location>
        <begin position="381"/>
        <end position="507"/>
    </location>
</feature>
<dbReference type="GO" id="GO:0008273">
    <property type="term" value="F:calcium, potassium:sodium antiporter activity"/>
    <property type="evidence" value="ECO:0007669"/>
    <property type="project" value="TreeGrafter"/>
</dbReference>
<evidence type="ECO:0000313" key="19">
    <source>
        <dbReference type="EMBL" id="KFM76596.1"/>
    </source>
</evidence>
<organism evidence="19 20">
    <name type="scientific">Stegodyphus mimosarum</name>
    <name type="common">African social velvet spider</name>
    <dbReference type="NCBI Taxonomy" id="407821"/>
    <lineage>
        <taxon>Eukaryota</taxon>
        <taxon>Metazoa</taxon>
        <taxon>Ecdysozoa</taxon>
        <taxon>Arthropoda</taxon>
        <taxon>Chelicerata</taxon>
        <taxon>Arachnida</taxon>
        <taxon>Araneae</taxon>
        <taxon>Araneomorphae</taxon>
        <taxon>Entelegynae</taxon>
        <taxon>Eresoidea</taxon>
        <taxon>Eresidae</taxon>
        <taxon>Stegodyphus</taxon>
    </lineage>
</organism>
<dbReference type="Proteomes" id="UP000054359">
    <property type="component" value="Unassembled WGS sequence"/>
</dbReference>
<sequence>MTTTSSQLPPTALPKQSSRRTRLRLKYILPCFIFISSTLSILQGNFIQPKGISHAQHQRRSLLEATIVSGVKCIPSGITSFPGDFFTQEERLHGGIVIHLILIFYICSMIAVVCDNYFVPALEIICDKLKLPADVAGATFMAIGASSPELFSAIIGSFVTEGDIGIGTVIGSAVFNILGITGVVGVILWKQVLPIERYPLIRDCIAYGVTVFCLILIISDNIVTWWESTSLLVVFFLYLLLMYFNSEVEKCSKMMVKRMKSTSCCCCCCCDQNEEKIPIMSNKVFEPEILESQKKDKSKSESYTVEVVESSKERELQNSSSFHRHDESLSIEEEDVGGTICSPPSGGPWSYVWWILLYPATFLFFITIPKGSERTFRKIFPLTFITSITWIGGLSYLAVWMVTIIGFTFSIPESVSGLTILAAGTSIPDLISTVIVAKNGFGNMAVSNLVGSNTFDISICLGIPWLAKTLLTEQGYLRIYSSALTFATATLFITLITFFLIFQFSGWKLNR</sequence>
<evidence type="ECO:0000259" key="18">
    <source>
        <dbReference type="Pfam" id="PF01699"/>
    </source>
</evidence>
<reference evidence="19 20" key="1">
    <citation type="submission" date="2013-11" db="EMBL/GenBank/DDBJ databases">
        <title>Genome sequencing of Stegodyphus mimosarum.</title>
        <authorList>
            <person name="Bechsgaard J."/>
        </authorList>
    </citation>
    <scope>NUCLEOTIDE SEQUENCE [LARGE SCALE GENOMIC DNA]</scope>
</reference>
<evidence type="ECO:0000256" key="17">
    <source>
        <dbReference type="SAM" id="Phobius"/>
    </source>
</evidence>
<dbReference type="GO" id="GO:0015293">
    <property type="term" value="F:symporter activity"/>
    <property type="evidence" value="ECO:0007669"/>
    <property type="project" value="UniProtKB-KW"/>
</dbReference>
<evidence type="ECO:0000256" key="15">
    <source>
        <dbReference type="ARBA" id="ARBA00023136"/>
    </source>
</evidence>
<feature type="transmembrane region" description="Helical" evidence="17">
    <location>
        <begin position="479"/>
        <end position="502"/>
    </location>
</feature>
<dbReference type="GO" id="GO:0006874">
    <property type="term" value="P:intracellular calcium ion homeostasis"/>
    <property type="evidence" value="ECO:0007669"/>
    <property type="project" value="TreeGrafter"/>
</dbReference>
<dbReference type="Gene3D" id="1.20.1420.30">
    <property type="entry name" value="NCX, central ion-binding region"/>
    <property type="match status" value="2"/>
</dbReference>
<dbReference type="OrthoDB" id="2127281at2759"/>
<keyword evidence="13" id="KW-0915">Sodium</keyword>
<dbReference type="AlphaFoldDB" id="A0A087UGV7"/>
<evidence type="ECO:0000256" key="2">
    <source>
        <dbReference type="ARBA" id="ARBA00005364"/>
    </source>
</evidence>
<evidence type="ECO:0000256" key="8">
    <source>
        <dbReference type="ARBA" id="ARBA00022729"/>
    </source>
</evidence>
<evidence type="ECO:0000256" key="9">
    <source>
        <dbReference type="ARBA" id="ARBA00022837"/>
    </source>
</evidence>
<evidence type="ECO:0000256" key="16">
    <source>
        <dbReference type="ARBA" id="ARBA00023201"/>
    </source>
</evidence>
<evidence type="ECO:0000256" key="14">
    <source>
        <dbReference type="ARBA" id="ARBA00023065"/>
    </source>
</evidence>
<evidence type="ECO:0000256" key="7">
    <source>
        <dbReference type="ARBA" id="ARBA00022692"/>
    </source>
</evidence>
<evidence type="ECO:0000256" key="3">
    <source>
        <dbReference type="ARBA" id="ARBA00022448"/>
    </source>
</evidence>
<feature type="transmembrane region" description="Helical" evidence="17">
    <location>
        <begin position="96"/>
        <end position="119"/>
    </location>
</feature>
<keyword evidence="20" id="KW-1185">Reference proteome</keyword>
<feature type="transmembrane region" description="Helical" evidence="17">
    <location>
        <begin position="27"/>
        <end position="47"/>
    </location>
</feature>
<evidence type="ECO:0000256" key="6">
    <source>
        <dbReference type="ARBA" id="ARBA00022568"/>
    </source>
</evidence>
<comment type="subcellular location">
    <subcellularLocation>
        <location evidence="1">Membrane</location>
        <topology evidence="1">Multi-pass membrane protein</topology>
    </subcellularLocation>
</comment>
<dbReference type="GO" id="GO:0005886">
    <property type="term" value="C:plasma membrane"/>
    <property type="evidence" value="ECO:0007669"/>
    <property type="project" value="TreeGrafter"/>
</dbReference>
<keyword evidence="3" id="KW-0813">Transport</keyword>
<dbReference type="Pfam" id="PF01699">
    <property type="entry name" value="Na_Ca_ex"/>
    <property type="match status" value="2"/>
</dbReference>
<keyword evidence="9" id="KW-0106">Calcium</keyword>
<feature type="transmembrane region" description="Helical" evidence="17">
    <location>
        <begin position="164"/>
        <end position="188"/>
    </location>
</feature>
<dbReference type="NCBIfam" id="TIGR00367">
    <property type="entry name" value="calcium/sodium antiporter"/>
    <property type="match status" value="1"/>
</dbReference>
<feature type="domain" description="Sodium/calcium exchanger membrane region" evidence="18">
    <location>
        <begin position="100"/>
        <end position="243"/>
    </location>
</feature>
<feature type="transmembrane region" description="Helical" evidence="17">
    <location>
        <begin position="418"/>
        <end position="437"/>
    </location>
</feature>
<keyword evidence="16" id="KW-0739">Sodium transport</keyword>
<evidence type="ECO:0000256" key="12">
    <source>
        <dbReference type="ARBA" id="ARBA00022989"/>
    </source>
</evidence>
<dbReference type="EMBL" id="KK119736">
    <property type="protein sequence ID" value="KFM76596.1"/>
    <property type="molecule type" value="Genomic_DNA"/>
</dbReference>
<dbReference type="GO" id="GO:0005262">
    <property type="term" value="F:calcium channel activity"/>
    <property type="evidence" value="ECO:0007669"/>
    <property type="project" value="TreeGrafter"/>
</dbReference>
<feature type="non-terminal residue" evidence="19">
    <location>
        <position position="511"/>
    </location>
</feature>
<dbReference type="STRING" id="407821.A0A087UGV7"/>
<feature type="transmembrane region" description="Helical" evidence="17">
    <location>
        <begin position="225"/>
        <end position="244"/>
    </location>
</feature>
<evidence type="ECO:0000313" key="20">
    <source>
        <dbReference type="Proteomes" id="UP000054359"/>
    </source>
</evidence>
<dbReference type="InterPro" id="IPR004837">
    <property type="entry name" value="NaCa_Exmemb"/>
</dbReference>
<dbReference type="PANTHER" id="PTHR10846">
    <property type="entry name" value="SODIUM/POTASSIUM/CALCIUM EXCHANGER"/>
    <property type="match status" value="1"/>
</dbReference>
<evidence type="ECO:0000256" key="5">
    <source>
        <dbReference type="ARBA" id="ARBA00022538"/>
    </source>
</evidence>
<protein>
    <submittedName>
        <fullName evidence="19">Sodium/potassium/calcium exchanger 5</fullName>
    </submittedName>
</protein>
<dbReference type="FunFam" id="1.20.1420.30:FF:000009">
    <property type="entry name" value="sodium/potassium/calcium exchanger 5 isoform X2"/>
    <property type="match status" value="1"/>
</dbReference>
<feature type="transmembrane region" description="Helical" evidence="17">
    <location>
        <begin position="388"/>
        <end position="411"/>
    </location>
</feature>
<accession>A0A087UGV7</accession>
<evidence type="ECO:0000256" key="4">
    <source>
        <dbReference type="ARBA" id="ARBA00022449"/>
    </source>
</evidence>
<keyword evidence="7 17" id="KW-0812">Transmembrane</keyword>
<name>A0A087UGV7_STEMI</name>
<feature type="transmembrane region" description="Helical" evidence="17">
    <location>
        <begin position="200"/>
        <end position="219"/>
    </location>
</feature>